<dbReference type="SUPFAM" id="SSF54373">
    <property type="entry name" value="FAD-linked reductases, C-terminal domain"/>
    <property type="match status" value="1"/>
</dbReference>
<dbReference type="GO" id="GO:0003884">
    <property type="term" value="F:D-amino-acid oxidase activity"/>
    <property type="evidence" value="ECO:0007669"/>
    <property type="project" value="InterPro"/>
</dbReference>
<protein>
    <submittedName>
        <fullName evidence="8">FAD dependent oxidoreductase domain-containing protein</fullName>
    </submittedName>
</protein>
<dbReference type="InterPro" id="IPR006181">
    <property type="entry name" value="D-amino_acid_oxidase_CS"/>
</dbReference>
<name>A0A914PRI8_9BILA</name>
<evidence type="ECO:0000313" key="8">
    <source>
        <dbReference type="WBParaSite" id="PDA_v2.g1876.t1"/>
    </source>
</evidence>
<dbReference type="Proteomes" id="UP000887578">
    <property type="component" value="Unplaced"/>
</dbReference>
<proteinExistence type="inferred from homology"/>
<sequence length="252" mass="28897">MTTSFGPAGLFRLDRYENKAWAKATFDYLAEIEKQYPGSETGKHKYCIHYTAYASEGRLYVPWLRKQCEKIVECEFVTRKIDSLEELANEGFEIVINCAGLDAGKLAGDDNSVFPVRGVAFYVDAPWHKHFNYRDFGTFTIPMSDCVLVGSLKQPNRSDLEITDLDRDDIWKRYLELHPSLKGAKVIAEWSGLRPDRPTIRMEKLLKKDKNDKSFLLIHNYGHGGNGFTVGWGCALQVVEYIEDFFNLKSKM</sequence>
<evidence type="ECO:0000256" key="3">
    <source>
        <dbReference type="ARBA" id="ARBA00022630"/>
    </source>
</evidence>
<dbReference type="PANTHER" id="PTHR11530">
    <property type="entry name" value="D-AMINO ACID OXIDASE"/>
    <property type="match status" value="1"/>
</dbReference>
<keyword evidence="3" id="KW-0285">Flavoprotein</keyword>
<evidence type="ECO:0000256" key="2">
    <source>
        <dbReference type="ARBA" id="ARBA00006730"/>
    </source>
</evidence>
<evidence type="ECO:0000259" key="6">
    <source>
        <dbReference type="Pfam" id="PF01266"/>
    </source>
</evidence>
<evidence type="ECO:0000256" key="1">
    <source>
        <dbReference type="ARBA" id="ARBA00001974"/>
    </source>
</evidence>
<dbReference type="WBParaSite" id="PDA_v2.g1876.t1">
    <property type="protein sequence ID" value="PDA_v2.g1876.t1"/>
    <property type="gene ID" value="PDA_v2.g1876"/>
</dbReference>
<accession>A0A914PRI8</accession>
<evidence type="ECO:0000256" key="5">
    <source>
        <dbReference type="ARBA" id="ARBA00023002"/>
    </source>
</evidence>
<dbReference type="AlphaFoldDB" id="A0A914PRI8"/>
<dbReference type="PANTHER" id="PTHR11530:SF28">
    <property type="entry name" value="D-ASPARTATE OXIDASE 1"/>
    <property type="match status" value="1"/>
</dbReference>
<keyword evidence="7" id="KW-1185">Reference proteome</keyword>
<dbReference type="GO" id="GO:0019478">
    <property type="term" value="P:D-amino acid catabolic process"/>
    <property type="evidence" value="ECO:0007669"/>
    <property type="project" value="TreeGrafter"/>
</dbReference>
<dbReference type="Pfam" id="PF01266">
    <property type="entry name" value="DAO"/>
    <property type="match status" value="1"/>
</dbReference>
<feature type="domain" description="FAD dependent oxidoreductase" evidence="6">
    <location>
        <begin position="29"/>
        <end position="240"/>
    </location>
</feature>
<comment type="similarity">
    <text evidence="2">Belongs to the DAMOX/DASOX family.</text>
</comment>
<keyword evidence="5" id="KW-0560">Oxidoreductase</keyword>
<dbReference type="GO" id="GO:0071949">
    <property type="term" value="F:FAD binding"/>
    <property type="evidence" value="ECO:0007669"/>
    <property type="project" value="InterPro"/>
</dbReference>
<dbReference type="Gene3D" id="3.40.50.720">
    <property type="entry name" value="NAD(P)-binding Rossmann-like Domain"/>
    <property type="match status" value="1"/>
</dbReference>
<evidence type="ECO:0000313" key="7">
    <source>
        <dbReference type="Proteomes" id="UP000887578"/>
    </source>
</evidence>
<keyword evidence="4" id="KW-0274">FAD</keyword>
<dbReference type="PROSITE" id="PS00677">
    <property type="entry name" value="DAO"/>
    <property type="match status" value="1"/>
</dbReference>
<evidence type="ECO:0000256" key="4">
    <source>
        <dbReference type="ARBA" id="ARBA00022827"/>
    </source>
</evidence>
<dbReference type="GO" id="GO:0005737">
    <property type="term" value="C:cytoplasm"/>
    <property type="evidence" value="ECO:0007669"/>
    <property type="project" value="TreeGrafter"/>
</dbReference>
<comment type="cofactor">
    <cofactor evidence="1">
        <name>FAD</name>
        <dbReference type="ChEBI" id="CHEBI:57692"/>
    </cofactor>
</comment>
<dbReference type="SUPFAM" id="SSF51971">
    <property type="entry name" value="Nucleotide-binding domain"/>
    <property type="match status" value="1"/>
</dbReference>
<dbReference type="InterPro" id="IPR023209">
    <property type="entry name" value="DAO"/>
</dbReference>
<reference evidence="8" key="1">
    <citation type="submission" date="2022-11" db="UniProtKB">
        <authorList>
            <consortium name="WormBaseParasite"/>
        </authorList>
    </citation>
    <scope>IDENTIFICATION</scope>
</reference>
<dbReference type="Gene3D" id="3.30.9.10">
    <property type="entry name" value="D-Amino Acid Oxidase, subunit A, domain 2"/>
    <property type="match status" value="1"/>
</dbReference>
<organism evidence="7 8">
    <name type="scientific">Panagrolaimus davidi</name>
    <dbReference type="NCBI Taxonomy" id="227884"/>
    <lineage>
        <taxon>Eukaryota</taxon>
        <taxon>Metazoa</taxon>
        <taxon>Ecdysozoa</taxon>
        <taxon>Nematoda</taxon>
        <taxon>Chromadorea</taxon>
        <taxon>Rhabditida</taxon>
        <taxon>Tylenchina</taxon>
        <taxon>Panagrolaimomorpha</taxon>
        <taxon>Panagrolaimoidea</taxon>
        <taxon>Panagrolaimidae</taxon>
        <taxon>Panagrolaimus</taxon>
    </lineage>
</organism>
<dbReference type="InterPro" id="IPR006076">
    <property type="entry name" value="FAD-dep_OxRdtase"/>
</dbReference>